<protein>
    <recommendedName>
        <fullName evidence="2">C2H2-type domain-containing protein</fullName>
    </recommendedName>
</protein>
<evidence type="ECO:0000313" key="4">
    <source>
        <dbReference type="Proteomes" id="UP001627154"/>
    </source>
</evidence>
<dbReference type="Gene3D" id="3.30.160.60">
    <property type="entry name" value="Classic Zinc Finger"/>
    <property type="match status" value="1"/>
</dbReference>
<keyword evidence="1" id="KW-0862">Zinc</keyword>
<keyword evidence="1" id="KW-0479">Metal-binding</keyword>
<accession>A0ABD2WKF5</accession>
<feature type="domain" description="C2H2-type" evidence="2">
    <location>
        <begin position="120"/>
        <end position="148"/>
    </location>
</feature>
<organism evidence="3 4">
    <name type="scientific">Trichogramma kaykai</name>
    <dbReference type="NCBI Taxonomy" id="54128"/>
    <lineage>
        <taxon>Eukaryota</taxon>
        <taxon>Metazoa</taxon>
        <taxon>Ecdysozoa</taxon>
        <taxon>Arthropoda</taxon>
        <taxon>Hexapoda</taxon>
        <taxon>Insecta</taxon>
        <taxon>Pterygota</taxon>
        <taxon>Neoptera</taxon>
        <taxon>Endopterygota</taxon>
        <taxon>Hymenoptera</taxon>
        <taxon>Apocrita</taxon>
        <taxon>Proctotrupomorpha</taxon>
        <taxon>Chalcidoidea</taxon>
        <taxon>Trichogrammatidae</taxon>
        <taxon>Trichogramma</taxon>
    </lineage>
</organism>
<proteinExistence type="predicted"/>
<evidence type="ECO:0000259" key="2">
    <source>
        <dbReference type="PROSITE" id="PS50157"/>
    </source>
</evidence>
<gene>
    <name evidence="3" type="ORF">TKK_012341</name>
</gene>
<dbReference type="AlphaFoldDB" id="A0ABD2WKF5"/>
<comment type="caution">
    <text evidence="3">The sequence shown here is derived from an EMBL/GenBank/DDBJ whole genome shotgun (WGS) entry which is preliminary data.</text>
</comment>
<name>A0ABD2WKF5_9HYME</name>
<dbReference type="Proteomes" id="UP001627154">
    <property type="component" value="Unassembled WGS sequence"/>
</dbReference>
<dbReference type="GO" id="GO:0008270">
    <property type="term" value="F:zinc ion binding"/>
    <property type="evidence" value="ECO:0007669"/>
    <property type="project" value="UniProtKB-KW"/>
</dbReference>
<keyword evidence="1" id="KW-0863">Zinc-finger</keyword>
<dbReference type="EMBL" id="JBJJXI010000100">
    <property type="protein sequence ID" value="KAL3393071.1"/>
    <property type="molecule type" value="Genomic_DNA"/>
</dbReference>
<dbReference type="PROSITE" id="PS50157">
    <property type="entry name" value="ZINC_FINGER_C2H2_2"/>
    <property type="match status" value="1"/>
</dbReference>
<keyword evidence="4" id="KW-1185">Reference proteome</keyword>
<sequence>MDSEEFVDPELIINYGYADSTLDTLENEYWPIPDDLVNASSSSSTCSDDIYDNFEVYYEPDTILDERSGAVEIEPRLNLETRTTGGRCFVCQADFGDNNKLLRLHLLEVHRLQGIARKLYTCYHCGYESRWKANLKKHIEHRHLMIRNLLCPYCGYSGNHSSGFTDDALVVALLGLVAALGRGRSLATLILSCRVGPAGALREAVGPALLQAQHLDVESSRSLQQYNSTDSPLALRHEDHAWV</sequence>
<evidence type="ECO:0000256" key="1">
    <source>
        <dbReference type="PROSITE-ProRule" id="PRU00042"/>
    </source>
</evidence>
<evidence type="ECO:0000313" key="3">
    <source>
        <dbReference type="EMBL" id="KAL3393071.1"/>
    </source>
</evidence>
<dbReference type="InterPro" id="IPR013087">
    <property type="entry name" value="Znf_C2H2_type"/>
</dbReference>
<reference evidence="3 4" key="1">
    <citation type="journal article" date="2024" name="bioRxiv">
        <title>A reference genome for Trichogramma kaykai: A tiny desert-dwelling parasitoid wasp with competing sex-ratio distorters.</title>
        <authorList>
            <person name="Culotta J."/>
            <person name="Lindsey A.R."/>
        </authorList>
    </citation>
    <scope>NUCLEOTIDE SEQUENCE [LARGE SCALE GENOMIC DNA]</scope>
    <source>
        <strain evidence="3 4">KSX58</strain>
    </source>
</reference>